<proteinExistence type="predicted"/>
<protein>
    <submittedName>
        <fullName evidence="3">Uncharacterized protein</fullName>
    </submittedName>
</protein>
<gene>
    <name evidence="3" type="ORF">DEA37_0011766</name>
</gene>
<feature type="coiled-coil region" evidence="1">
    <location>
        <begin position="694"/>
        <end position="742"/>
    </location>
</feature>
<feature type="region of interest" description="Disordered" evidence="2">
    <location>
        <begin position="406"/>
        <end position="425"/>
    </location>
</feature>
<reference evidence="3 4" key="1">
    <citation type="journal article" date="2019" name="Gigascience">
        <title>Whole-genome sequence of the oriental lung fluke Paragonimus westermani.</title>
        <authorList>
            <person name="Oey H."/>
            <person name="Zakrzewski M."/>
            <person name="Narain K."/>
            <person name="Devi K.R."/>
            <person name="Agatsuma T."/>
            <person name="Nawaratna S."/>
            <person name="Gobert G.N."/>
            <person name="Jones M.K."/>
            <person name="Ragan M.A."/>
            <person name="McManus D.P."/>
            <person name="Krause L."/>
        </authorList>
    </citation>
    <scope>NUCLEOTIDE SEQUENCE [LARGE SCALE GENOMIC DNA]</scope>
    <source>
        <strain evidence="3 4">IND2009</strain>
    </source>
</reference>
<evidence type="ECO:0000256" key="1">
    <source>
        <dbReference type="SAM" id="Coils"/>
    </source>
</evidence>
<evidence type="ECO:0000256" key="2">
    <source>
        <dbReference type="SAM" id="MobiDB-lite"/>
    </source>
</evidence>
<dbReference type="EMBL" id="QNGE01000986">
    <property type="protein sequence ID" value="KAA3678719.1"/>
    <property type="molecule type" value="Genomic_DNA"/>
</dbReference>
<sequence>MSCVLFETKHLKHSHHYDGHVSVHTSSKKGDLSREPSKLEKLEAEKDALDQQLRAFATEREKLISDNAYLDNLVESLQNQLDGTCAISPTTKYPVESSDPGQSVRCARCLRLLVKLRDYRNLYGKLVYHAEKCNDDASTTNSSAEDKGCDCEFKLSDIQCVPPVHKKTRKFECNNSACNKQSLQTNLKSSTGTTQQKTGDSDRSTPEKNSPCGSSACLNLSEPGTEQSRAVGVNQTVDICGIPKTRFDELRHNEWDCTQETIANSWEDSVLETTTRLLKFPKGATCRESQLSKALKQKSILCRSLYTQNAILVSKLAATQSRLRVALRALRLSRVRSAVSRPVWSDESQGKLTISILNVRTSFARQLEVLLQAKDVRGQSVFSKLPFTVKRKKSLIKQTATSLHSGQLSQSSSARANQSEGSEFSDSCFSPEMQCHVGNIVSPAREPNECDQPCENQVASMNACLPSPLVLAKQRNNCLVQQVSYSETGCCALYWFVCSRIFQLRVARSAKIGLKRQAIELTVQLKKALNSLHQSRHQQERSKRIIQHLMGYMHSLDSILKQFEEESTIYQNEANFGQAAQASPAENCEMIDAKVETVCSKSSPIFCCNVCFQRNPFEFSHTLAMRLRNALRTKQQLWAEMRERVRTSAQQEVRRRALIEELRDNLCQSRERQKQIKAELDKKTELLEVARITEDRLRSEIESQRTRLKTLQKEKSRLVHELDSCQEAHNFARSQLAELQRRLTTLSLTARTDNSQSVNDCRLAADGVPCGRQHFQAGCLNQFASYVMENLSKLALQVLKETEQTLLKPHVKQPFICSTTRQSESPSG</sequence>
<feature type="region of interest" description="Disordered" evidence="2">
    <location>
        <begin position="184"/>
        <end position="214"/>
    </location>
</feature>
<evidence type="ECO:0000313" key="3">
    <source>
        <dbReference type="EMBL" id="KAA3678719.1"/>
    </source>
</evidence>
<name>A0A5J4NTA0_9TREM</name>
<keyword evidence="1" id="KW-0175">Coiled coil</keyword>
<comment type="caution">
    <text evidence="3">The sequence shown here is derived from an EMBL/GenBank/DDBJ whole genome shotgun (WGS) entry which is preliminary data.</text>
</comment>
<feature type="compositionally biased region" description="Polar residues" evidence="2">
    <location>
        <begin position="184"/>
        <end position="198"/>
    </location>
</feature>
<dbReference type="AlphaFoldDB" id="A0A5J4NTA0"/>
<organism evidence="3 4">
    <name type="scientific">Paragonimus westermani</name>
    <dbReference type="NCBI Taxonomy" id="34504"/>
    <lineage>
        <taxon>Eukaryota</taxon>
        <taxon>Metazoa</taxon>
        <taxon>Spiralia</taxon>
        <taxon>Lophotrochozoa</taxon>
        <taxon>Platyhelminthes</taxon>
        <taxon>Trematoda</taxon>
        <taxon>Digenea</taxon>
        <taxon>Plagiorchiida</taxon>
        <taxon>Troglotremata</taxon>
        <taxon>Troglotrematidae</taxon>
        <taxon>Paragonimus</taxon>
    </lineage>
</organism>
<keyword evidence="4" id="KW-1185">Reference proteome</keyword>
<feature type="coiled-coil region" evidence="1">
    <location>
        <begin position="32"/>
        <end position="59"/>
    </location>
</feature>
<evidence type="ECO:0000313" key="4">
    <source>
        <dbReference type="Proteomes" id="UP000324629"/>
    </source>
</evidence>
<feature type="compositionally biased region" description="Polar residues" evidence="2">
    <location>
        <begin position="414"/>
        <end position="425"/>
    </location>
</feature>
<dbReference type="Proteomes" id="UP000324629">
    <property type="component" value="Unassembled WGS sequence"/>
</dbReference>
<accession>A0A5J4NTA0</accession>